<dbReference type="InterPro" id="IPR013325">
    <property type="entry name" value="RNA_pol_sigma_r2"/>
</dbReference>
<evidence type="ECO:0000256" key="3">
    <source>
        <dbReference type="ARBA" id="ARBA00023082"/>
    </source>
</evidence>
<proteinExistence type="inferred from homology"/>
<dbReference type="InterPro" id="IPR039425">
    <property type="entry name" value="RNA_pol_sigma-70-like"/>
</dbReference>
<dbReference type="NCBIfam" id="NF006550">
    <property type="entry name" value="PRK09047.1"/>
    <property type="match status" value="1"/>
</dbReference>
<keyword evidence="4" id="KW-0804">Transcription</keyword>
<dbReference type="InterPro" id="IPR013324">
    <property type="entry name" value="RNA_pol_sigma_r3/r4-like"/>
</dbReference>
<dbReference type="InterPro" id="IPR014284">
    <property type="entry name" value="RNA_pol_sigma-70_dom"/>
</dbReference>
<dbReference type="InterPro" id="IPR013249">
    <property type="entry name" value="RNA_pol_sigma70_r4_t2"/>
</dbReference>
<dbReference type="Gene3D" id="1.10.1740.10">
    <property type="match status" value="1"/>
</dbReference>
<comment type="similarity">
    <text evidence="1">Belongs to the sigma-70 factor family. ECF subfamily.</text>
</comment>
<dbReference type="CDD" id="cd06171">
    <property type="entry name" value="Sigma70_r4"/>
    <property type="match status" value="1"/>
</dbReference>
<dbReference type="PANTHER" id="PTHR43133">
    <property type="entry name" value="RNA POLYMERASE ECF-TYPE SIGMA FACTO"/>
    <property type="match status" value="1"/>
</dbReference>
<dbReference type="Proteomes" id="UP001253595">
    <property type="component" value="Unassembled WGS sequence"/>
</dbReference>
<evidence type="ECO:0000256" key="4">
    <source>
        <dbReference type="ARBA" id="ARBA00023163"/>
    </source>
</evidence>
<feature type="domain" description="RNA polymerase sigma factor 70 region 4 type 2" evidence="5">
    <location>
        <begin position="130"/>
        <end position="182"/>
    </location>
</feature>
<dbReference type="SUPFAM" id="SSF88659">
    <property type="entry name" value="Sigma3 and sigma4 domains of RNA polymerase sigma factors"/>
    <property type="match status" value="1"/>
</dbReference>
<evidence type="ECO:0000313" key="7">
    <source>
        <dbReference type="Proteomes" id="UP001253595"/>
    </source>
</evidence>
<protein>
    <submittedName>
        <fullName evidence="6">RNA polymerase sigma-70 factor (ECF subfamily)</fullName>
    </submittedName>
</protein>
<dbReference type="RefSeq" id="WP_310069586.1">
    <property type="nucleotide sequence ID" value="NZ_JAVDVX010000002.1"/>
</dbReference>
<evidence type="ECO:0000256" key="2">
    <source>
        <dbReference type="ARBA" id="ARBA00023015"/>
    </source>
</evidence>
<keyword evidence="2" id="KW-0805">Transcription regulation</keyword>
<dbReference type="InterPro" id="IPR036388">
    <property type="entry name" value="WH-like_DNA-bd_sf"/>
</dbReference>
<dbReference type="Pfam" id="PF08281">
    <property type="entry name" value="Sigma70_r4_2"/>
    <property type="match status" value="1"/>
</dbReference>
<dbReference type="EMBL" id="JAVDVX010000002">
    <property type="protein sequence ID" value="MDR7089034.1"/>
    <property type="molecule type" value="Genomic_DNA"/>
</dbReference>
<dbReference type="NCBIfam" id="TIGR02937">
    <property type="entry name" value="sigma70-ECF"/>
    <property type="match status" value="1"/>
</dbReference>
<organism evidence="6 7">
    <name type="scientific">Cellvibrio fibrivorans</name>
    <dbReference type="NCBI Taxonomy" id="126350"/>
    <lineage>
        <taxon>Bacteria</taxon>
        <taxon>Pseudomonadati</taxon>
        <taxon>Pseudomonadota</taxon>
        <taxon>Gammaproteobacteria</taxon>
        <taxon>Cellvibrionales</taxon>
        <taxon>Cellvibrionaceae</taxon>
        <taxon>Cellvibrio</taxon>
    </lineage>
</organism>
<name>A0ABU1UV33_9GAMM</name>
<accession>A0ABU1UV33</accession>
<gene>
    <name evidence="6" type="ORF">J2X05_001040</name>
</gene>
<evidence type="ECO:0000256" key="1">
    <source>
        <dbReference type="ARBA" id="ARBA00010641"/>
    </source>
</evidence>
<dbReference type="PANTHER" id="PTHR43133:SF64">
    <property type="entry name" value="ECF SIGMA FACTOR"/>
    <property type="match status" value="1"/>
</dbReference>
<comment type="caution">
    <text evidence="6">The sequence shown here is derived from an EMBL/GenBank/DDBJ whole genome shotgun (WGS) entry which is preliminary data.</text>
</comment>
<keyword evidence="3" id="KW-0731">Sigma factor</keyword>
<dbReference type="SUPFAM" id="SSF88946">
    <property type="entry name" value="Sigma2 domain of RNA polymerase sigma factors"/>
    <property type="match status" value="1"/>
</dbReference>
<evidence type="ECO:0000259" key="5">
    <source>
        <dbReference type="Pfam" id="PF08281"/>
    </source>
</evidence>
<reference evidence="6 7" key="1">
    <citation type="submission" date="2023-07" db="EMBL/GenBank/DDBJ databases">
        <title>Sorghum-associated microbial communities from plants grown in Nebraska, USA.</title>
        <authorList>
            <person name="Schachtman D."/>
        </authorList>
    </citation>
    <scope>NUCLEOTIDE SEQUENCE [LARGE SCALE GENOMIC DNA]</scope>
    <source>
        <strain evidence="6 7">BE190</strain>
    </source>
</reference>
<sequence>MPAKILPLMSSSPAESALDAFLASVEARAYRSALLTTKKSADALDIVQEAMLHLVQSYRARDSAEWPLLFQRILQHKILDWHRAQTKQRRWFWQVPANVVEDESESVIDTIVDDKNENPAEIVARAQDINRVLDALAMMPLRQRQVFLLRAWEGFDVASTASVMACSEGSVKTHYFRALQFMRTQLLLGE</sequence>
<evidence type="ECO:0000313" key="6">
    <source>
        <dbReference type="EMBL" id="MDR7089034.1"/>
    </source>
</evidence>
<keyword evidence="7" id="KW-1185">Reference proteome</keyword>
<dbReference type="Gene3D" id="1.10.10.10">
    <property type="entry name" value="Winged helix-like DNA-binding domain superfamily/Winged helix DNA-binding domain"/>
    <property type="match status" value="1"/>
</dbReference>